<gene>
    <name evidence="1" type="ORF">BDW42DRAFT_177146</name>
</gene>
<dbReference type="EMBL" id="KZ559598">
    <property type="protein sequence ID" value="PLN77326.1"/>
    <property type="molecule type" value="Genomic_DNA"/>
</dbReference>
<name>A0A2J5HJS9_9EURO</name>
<dbReference type="AlphaFoldDB" id="A0A2J5HJS9"/>
<evidence type="ECO:0000313" key="1">
    <source>
        <dbReference type="EMBL" id="PLN77326.1"/>
    </source>
</evidence>
<reference evidence="2" key="1">
    <citation type="submission" date="2017-12" db="EMBL/GenBank/DDBJ databases">
        <authorList>
            <consortium name="DOE Joint Genome Institute"/>
            <person name="Mondo S.J."/>
            <person name="Kjaerbolling I."/>
            <person name="Vesth T.C."/>
            <person name="Frisvad J.C."/>
            <person name="Nybo J.L."/>
            <person name="Theobald S."/>
            <person name="Kuo A."/>
            <person name="Bowyer P."/>
            <person name="Matsuda Y."/>
            <person name="Lyhne E.K."/>
            <person name="Kogle M.E."/>
            <person name="Clum A."/>
            <person name="Lipzen A."/>
            <person name="Salamov A."/>
            <person name="Ngan C.Y."/>
            <person name="Daum C."/>
            <person name="Chiniquy J."/>
            <person name="Barry K."/>
            <person name="LaButti K."/>
            <person name="Haridas S."/>
            <person name="Simmons B.A."/>
            <person name="Magnuson J.K."/>
            <person name="Mortensen U.H."/>
            <person name="Larsen T.O."/>
            <person name="Grigoriev I.V."/>
            <person name="Baker S.E."/>
            <person name="Andersen M.R."/>
            <person name="Nordberg H.P."/>
            <person name="Cantor M.N."/>
            <person name="Hua S.X."/>
        </authorList>
    </citation>
    <scope>NUCLEOTIDE SEQUENCE [LARGE SCALE GENOMIC DNA]</scope>
    <source>
        <strain evidence="2">IBT 19404</strain>
    </source>
</reference>
<dbReference type="Proteomes" id="UP000235023">
    <property type="component" value="Unassembled WGS sequence"/>
</dbReference>
<sequence length="54" mass="5927">MISTRFARMGALVSAFVRTGGGVEGEAWFEIRPGRTWKMPAFFDAGKESKATES</sequence>
<accession>A0A2J5HJS9</accession>
<protein>
    <submittedName>
        <fullName evidence="1">Uncharacterized protein</fullName>
    </submittedName>
</protein>
<proteinExistence type="predicted"/>
<organism evidence="1 2">
    <name type="scientific">Aspergillus taichungensis</name>
    <dbReference type="NCBI Taxonomy" id="482145"/>
    <lineage>
        <taxon>Eukaryota</taxon>
        <taxon>Fungi</taxon>
        <taxon>Dikarya</taxon>
        <taxon>Ascomycota</taxon>
        <taxon>Pezizomycotina</taxon>
        <taxon>Eurotiomycetes</taxon>
        <taxon>Eurotiomycetidae</taxon>
        <taxon>Eurotiales</taxon>
        <taxon>Aspergillaceae</taxon>
        <taxon>Aspergillus</taxon>
        <taxon>Aspergillus subgen. Circumdati</taxon>
    </lineage>
</organism>
<keyword evidence="2" id="KW-1185">Reference proteome</keyword>
<evidence type="ECO:0000313" key="2">
    <source>
        <dbReference type="Proteomes" id="UP000235023"/>
    </source>
</evidence>